<evidence type="ECO:0000259" key="2">
    <source>
        <dbReference type="Pfam" id="PF13234"/>
    </source>
</evidence>
<evidence type="ECO:0000256" key="1">
    <source>
        <dbReference type="SAM" id="Coils"/>
    </source>
</evidence>
<feature type="domain" description="Exosome RNA helicase MTR4-like beta-barrel" evidence="2">
    <location>
        <begin position="39"/>
        <end position="225"/>
    </location>
</feature>
<dbReference type="AlphaFoldDB" id="A0A1Y3ELD1"/>
<gene>
    <name evidence="3" type="ORF">D917_08138</name>
</gene>
<organism evidence="3 4">
    <name type="scientific">Trichinella nativa</name>
    <dbReference type="NCBI Taxonomy" id="6335"/>
    <lineage>
        <taxon>Eukaryota</taxon>
        <taxon>Metazoa</taxon>
        <taxon>Ecdysozoa</taxon>
        <taxon>Nematoda</taxon>
        <taxon>Enoplea</taxon>
        <taxon>Dorylaimia</taxon>
        <taxon>Trichinellida</taxon>
        <taxon>Trichinellidae</taxon>
        <taxon>Trichinella</taxon>
    </lineage>
</organism>
<dbReference type="EMBL" id="LVZM01008119">
    <property type="protein sequence ID" value="OUC45901.1"/>
    <property type="molecule type" value="Genomic_DNA"/>
</dbReference>
<evidence type="ECO:0000313" key="4">
    <source>
        <dbReference type="Proteomes" id="UP000243006"/>
    </source>
</evidence>
<name>A0A1Y3ELD1_9BILA</name>
<feature type="coiled-coil region" evidence="1">
    <location>
        <begin position="200"/>
        <end position="227"/>
    </location>
</feature>
<dbReference type="InterPro" id="IPR025696">
    <property type="entry name" value="Beta-barrel_MTR4"/>
</dbReference>
<proteinExistence type="predicted"/>
<keyword evidence="1" id="KW-0175">Coiled coil</keyword>
<dbReference type="Proteomes" id="UP000243006">
    <property type="component" value="Unassembled WGS sequence"/>
</dbReference>
<evidence type="ECO:0000313" key="3">
    <source>
        <dbReference type="EMBL" id="OUC45901.1"/>
    </source>
</evidence>
<protein>
    <recommendedName>
        <fullName evidence="2">Exosome RNA helicase MTR4-like beta-barrel domain-containing protein</fullName>
    </recommendedName>
</protein>
<comment type="caution">
    <text evidence="3">The sequence shown here is derived from an EMBL/GenBank/DDBJ whole genome shotgun (WGS) entry which is preliminary data.</text>
</comment>
<sequence>MEFENIIVTKENELLGYLNVKKDIEKLQEKMLAYITKANYIAPFLLPGRLLHVQYCLFFAKLIVQRKNLEVNPEFVVDVLLPVSNASYTGKGDIECLRPAVPGQKAKIEIVPILLHCISKISSIRVRYPIDLKNDDSKNSVLNTLTEVKRRFPESEGGIPLLDPIKDMKINDEEFIEMHNRVELLKSSIEQMDITKDPLFEDYLEKYEEKQQLLNKWNEANENLKNTKI</sequence>
<accession>A0A1Y3ELD1</accession>
<dbReference type="Gene3D" id="1.20.1500.20">
    <property type="match status" value="1"/>
</dbReference>
<dbReference type="Pfam" id="PF13234">
    <property type="entry name" value="MTR4_beta-barrel"/>
    <property type="match status" value="1"/>
</dbReference>
<reference evidence="3 4" key="1">
    <citation type="submission" date="2015-04" db="EMBL/GenBank/DDBJ databases">
        <title>Draft genome of the roundworm Trichinella nativa.</title>
        <authorList>
            <person name="Mitreva M."/>
        </authorList>
    </citation>
    <scope>NUCLEOTIDE SEQUENCE [LARGE SCALE GENOMIC DNA]</scope>
    <source>
        <strain evidence="3 4">ISS45</strain>
    </source>
</reference>